<reference evidence="1 2" key="1">
    <citation type="journal article" date="2015" name="Mol. Biochem. Parasitol.">
        <title>Identification of polymorphic genes for use in assemblage B genotyping assays through comparative genomics of multiple assemblage B Giardia duodenalis isolates.</title>
        <authorList>
            <person name="Wielinga C."/>
            <person name="Thompson R.C."/>
            <person name="Monis P."/>
            <person name="Ryan U."/>
        </authorList>
    </citation>
    <scope>NUCLEOTIDE SEQUENCE [LARGE SCALE GENOMIC DNA]</scope>
    <source>
        <strain evidence="1 2">BAH15c1</strain>
    </source>
</reference>
<evidence type="ECO:0000313" key="1">
    <source>
        <dbReference type="EMBL" id="KWX12516.1"/>
    </source>
</evidence>
<protein>
    <submittedName>
        <fullName evidence="1">Uncharacterized protein</fullName>
    </submittedName>
</protein>
<dbReference type="OrthoDB" id="10255325at2759"/>
<organism evidence="1 2">
    <name type="scientific">Giardia duodenalis assemblage B</name>
    <dbReference type="NCBI Taxonomy" id="1394984"/>
    <lineage>
        <taxon>Eukaryota</taxon>
        <taxon>Metamonada</taxon>
        <taxon>Diplomonadida</taxon>
        <taxon>Hexamitidae</taxon>
        <taxon>Giardiinae</taxon>
        <taxon>Giardia</taxon>
    </lineage>
</organism>
<comment type="caution">
    <text evidence="1">The sequence shown here is derived from an EMBL/GenBank/DDBJ whole genome shotgun (WGS) entry which is preliminary data.</text>
</comment>
<dbReference type="AlphaFoldDB" id="A0A132NR54"/>
<evidence type="ECO:0000313" key="2">
    <source>
        <dbReference type="Proteomes" id="UP000070089"/>
    </source>
</evidence>
<dbReference type="Proteomes" id="UP000070089">
    <property type="component" value="Unassembled WGS sequence"/>
</dbReference>
<dbReference type="EMBL" id="JXTI01000113">
    <property type="protein sequence ID" value="KWX12516.1"/>
    <property type="molecule type" value="Genomic_DNA"/>
</dbReference>
<sequence>MSCSLPAKIMEPLPFRTILDPAAMALSDSSSGEQEDTSASIFTTECPSDYCSRTNIQLSFSSVSSRIDPKRMAHLLRSACMDVLRDRYLKESEMIQRYILSDNLLKPHDKEAETASEMVPEMSLSNIVPAADVNANNEACSGGYTQADLMLIVRSIQEGLMMYVSVAGAAFYSRPYSSTLDDLFHIAQFPLKSANTYIERQMQDNKSAVRAIIADIYAYRRALLDCYKHISKTPFAIVLGSSFEALFGRCIPPEKGNFCMVSGYPGVIETLEHTLRTQSKAEQKLKGTKSTHHLPYNTYREGSSIYVCGDITPVTNFFLYTIPLGIGLHSAEKSLPQIYSTHPFECSYQSTSVAYAVDEDSALLSVDCYMPFFSVKKVLDGLHRAMANVSKDCQMLVELSTPTQHSRSFNTLDTYCTNEIPTGPVPKSSTPGTHSFLTRLCIDAKGFTAYY</sequence>
<proteinExistence type="predicted"/>
<gene>
    <name evidence="1" type="ORF">QR46_3503</name>
</gene>
<name>A0A132NR54_GIAIN</name>
<dbReference type="VEuPathDB" id="GiardiaDB:QR46_3503"/>
<accession>A0A132NR54</accession>